<keyword evidence="2" id="KW-0547">Nucleotide-binding</keyword>
<protein>
    <submittedName>
        <fullName evidence="5">Putative spermidine/putrescine transport system ATP-binding protein</fullName>
    </submittedName>
</protein>
<evidence type="ECO:0000256" key="2">
    <source>
        <dbReference type="ARBA" id="ARBA00022741"/>
    </source>
</evidence>
<dbReference type="SUPFAM" id="SSF50331">
    <property type="entry name" value="MOP-like"/>
    <property type="match status" value="1"/>
</dbReference>
<evidence type="ECO:0000313" key="6">
    <source>
        <dbReference type="Proteomes" id="UP000184440"/>
    </source>
</evidence>
<dbReference type="InterPro" id="IPR003439">
    <property type="entry name" value="ABC_transporter-like_ATP-bd"/>
</dbReference>
<name>A0A1M7PUN3_9ACTN</name>
<dbReference type="GO" id="GO:0016887">
    <property type="term" value="F:ATP hydrolysis activity"/>
    <property type="evidence" value="ECO:0007669"/>
    <property type="project" value="InterPro"/>
</dbReference>
<dbReference type="Gene3D" id="2.40.50.100">
    <property type="match status" value="1"/>
</dbReference>
<evidence type="ECO:0000313" key="5">
    <source>
        <dbReference type="EMBL" id="SHN21256.1"/>
    </source>
</evidence>
<dbReference type="Pfam" id="PF08402">
    <property type="entry name" value="TOBE_2"/>
    <property type="match status" value="1"/>
</dbReference>
<gene>
    <name evidence="5" type="ORF">SAMN05443668_103720</name>
</gene>
<dbReference type="PANTHER" id="PTHR42781">
    <property type="entry name" value="SPERMIDINE/PUTRESCINE IMPORT ATP-BINDING PROTEIN POTA"/>
    <property type="match status" value="1"/>
</dbReference>
<evidence type="ECO:0000256" key="1">
    <source>
        <dbReference type="ARBA" id="ARBA00022448"/>
    </source>
</evidence>
<dbReference type="OrthoDB" id="9802264at2"/>
<evidence type="ECO:0000259" key="4">
    <source>
        <dbReference type="PROSITE" id="PS50893"/>
    </source>
</evidence>
<dbReference type="GO" id="GO:0043190">
    <property type="term" value="C:ATP-binding cassette (ABC) transporter complex"/>
    <property type="evidence" value="ECO:0007669"/>
    <property type="project" value="InterPro"/>
</dbReference>
<dbReference type="Proteomes" id="UP000184440">
    <property type="component" value="Unassembled WGS sequence"/>
</dbReference>
<organism evidence="5 6">
    <name type="scientific">Cryptosporangium aurantiacum</name>
    <dbReference type="NCBI Taxonomy" id="134849"/>
    <lineage>
        <taxon>Bacteria</taxon>
        <taxon>Bacillati</taxon>
        <taxon>Actinomycetota</taxon>
        <taxon>Actinomycetes</taxon>
        <taxon>Cryptosporangiales</taxon>
        <taxon>Cryptosporangiaceae</taxon>
        <taxon>Cryptosporangium</taxon>
    </lineage>
</organism>
<evidence type="ECO:0000256" key="3">
    <source>
        <dbReference type="ARBA" id="ARBA00022840"/>
    </source>
</evidence>
<dbReference type="PROSITE" id="PS50893">
    <property type="entry name" value="ABC_TRANSPORTER_2"/>
    <property type="match status" value="1"/>
</dbReference>
<accession>A0A1M7PUN3</accession>
<dbReference type="SUPFAM" id="SSF52540">
    <property type="entry name" value="P-loop containing nucleoside triphosphate hydrolases"/>
    <property type="match status" value="1"/>
</dbReference>
<dbReference type="FunFam" id="3.40.50.300:FF:000133">
    <property type="entry name" value="Spermidine/putrescine import ATP-binding protein PotA"/>
    <property type="match status" value="1"/>
</dbReference>
<dbReference type="InterPro" id="IPR003593">
    <property type="entry name" value="AAA+_ATPase"/>
</dbReference>
<dbReference type="GO" id="GO:0022857">
    <property type="term" value="F:transmembrane transporter activity"/>
    <property type="evidence" value="ECO:0007669"/>
    <property type="project" value="InterPro"/>
</dbReference>
<dbReference type="PANTHER" id="PTHR42781:SF4">
    <property type="entry name" value="SPERMIDINE_PUTRESCINE IMPORT ATP-BINDING PROTEIN POTA"/>
    <property type="match status" value="1"/>
</dbReference>
<keyword evidence="3 5" id="KW-0067">ATP-binding</keyword>
<dbReference type="EMBL" id="FRCS01000003">
    <property type="protein sequence ID" value="SHN21256.1"/>
    <property type="molecule type" value="Genomic_DNA"/>
</dbReference>
<dbReference type="InterPro" id="IPR017871">
    <property type="entry name" value="ABC_transporter-like_CS"/>
</dbReference>
<proteinExistence type="predicted"/>
<feature type="domain" description="ABC transporter" evidence="4">
    <location>
        <begin position="16"/>
        <end position="249"/>
    </location>
</feature>
<dbReference type="Pfam" id="PF00005">
    <property type="entry name" value="ABC_tran"/>
    <property type="match status" value="1"/>
</dbReference>
<dbReference type="Gene3D" id="3.40.50.300">
    <property type="entry name" value="P-loop containing nucleotide triphosphate hydrolases"/>
    <property type="match status" value="1"/>
</dbReference>
<keyword evidence="1" id="KW-0813">Transport</keyword>
<keyword evidence="6" id="KW-1185">Reference proteome</keyword>
<dbReference type="InterPro" id="IPR013611">
    <property type="entry name" value="Transp-assoc_OB_typ2"/>
</dbReference>
<dbReference type="PROSITE" id="PS00211">
    <property type="entry name" value="ABC_TRANSPORTER_1"/>
    <property type="match status" value="1"/>
</dbReference>
<dbReference type="GO" id="GO:0005524">
    <property type="term" value="F:ATP binding"/>
    <property type="evidence" value="ECO:0007669"/>
    <property type="project" value="UniProtKB-KW"/>
</dbReference>
<sequence>MRFLPVKGGRAGGAGLESVSIDRLTVDLGGARILDEVSLTVPAGCFATLLGPSGSGKTTTLNVLAGFTDPGSGDVRIGGRSLTGVPPHRREIGVVFQNYALFPHLSVGRNIEFPLLARKVDRATRRERVAEALRLVHLPDVADRSVRSLSGGQQQRIALARALVFAPQLLLLDEPLAALDKQLREAMQLELKRIQRETGTTTIAVTHDQVEALSMSDIVAIMQDGKIVQVGSPEEVYRRPATRFVAGFLGEANLLPVVDGKTALFGNPVDGSGTTVLRPEDLELTAADHPGTVAATVTEVVYQGARLRLTVAADGTPIVVSAVPGDLAHRPEIGDAVGVRHRGGELRALADA</sequence>
<dbReference type="AlphaFoldDB" id="A0A1M7PUN3"/>
<reference evidence="5 6" key="1">
    <citation type="submission" date="2016-11" db="EMBL/GenBank/DDBJ databases">
        <authorList>
            <person name="Jaros S."/>
            <person name="Januszkiewicz K."/>
            <person name="Wedrychowicz H."/>
        </authorList>
    </citation>
    <scope>NUCLEOTIDE SEQUENCE [LARGE SCALE GENOMIC DNA]</scope>
    <source>
        <strain evidence="5 6">DSM 46144</strain>
    </source>
</reference>
<dbReference type="SMART" id="SM00382">
    <property type="entry name" value="AAA"/>
    <property type="match status" value="1"/>
</dbReference>
<dbReference type="InterPro" id="IPR027417">
    <property type="entry name" value="P-loop_NTPase"/>
</dbReference>
<dbReference type="STRING" id="134849.SAMN05443668_103720"/>
<dbReference type="InterPro" id="IPR008995">
    <property type="entry name" value="Mo/tungstate-bd_C_term_dom"/>
</dbReference>
<dbReference type="InterPro" id="IPR050093">
    <property type="entry name" value="ABC_SmlMolc_Importer"/>
</dbReference>